<keyword evidence="2" id="KW-1185">Reference proteome</keyword>
<dbReference type="Proteomes" id="UP001066276">
    <property type="component" value="Chromosome 8"/>
</dbReference>
<dbReference type="EMBL" id="JANPWB010000012">
    <property type="protein sequence ID" value="KAJ1120086.1"/>
    <property type="molecule type" value="Genomic_DNA"/>
</dbReference>
<name>A0AAV7NXD7_PLEWA</name>
<proteinExistence type="predicted"/>
<evidence type="ECO:0000313" key="2">
    <source>
        <dbReference type="Proteomes" id="UP001066276"/>
    </source>
</evidence>
<comment type="caution">
    <text evidence="1">The sequence shown here is derived from an EMBL/GenBank/DDBJ whole genome shotgun (WGS) entry which is preliminary data.</text>
</comment>
<dbReference type="AlphaFoldDB" id="A0AAV7NXD7"/>
<evidence type="ECO:0000313" key="1">
    <source>
        <dbReference type="EMBL" id="KAJ1120086.1"/>
    </source>
</evidence>
<protein>
    <submittedName>
        <fullName evidence="1">Uncharacterized protein</fullName>
    </submittedName>
</protein>
<sequence>MLGSVATPPTNNINEASLGMIIENMLRCSVLEMESLYTGTKDERPVYVKGMGCTFFNPSLRRAKHQLSS</sequence>
<gene>
    <name evidence="1" type="ORF">NDU88_008262</name>
</gene>
<organism evidence="1 2">
    <name type="scientific">Pleurodeles waltl</name>
    <name type="common">Iberian ribbed newt</name>
    <dbReference type="NCBI Taxonomy" id="8319"/>
    <lineage>
        <taxon>Eukaryota</taxon>
        <taxon>Metazoa</taxon>
        <taxon>Chordata</taxon>
        <taxon>Craniata</taxon>
        <taxon>Vertebrata</taxon>
        <taxon>Euteleostomi</taxon>
        <taxon>Amphibia</taxon>
        <taxon>Batrachia</taxon>
        <taxon>Caudata</taxon>
        <taxon>Salamandroidea</taxon>
        <taxon>Salamandridae</taxon>
        <taxon>Pleurodelinae</taxon>
        <taxon>Pleurodeles</taxon>
    </lineage>
</organism>
<reference evidence="1" key="1">
    <citation type="journal article" date="2022" name="bioRxiv">
        <title>Sequencing and chromosome-scale assembly of the giantPleurodeles waltlgenome.</title>
        <authorList>
            <person name="Brown T."/>
            <person name="Elewa A."/>
            <person name="Iarovenko S."/>
            <person name="Subramanian E."/>
            <person name="Araus A.J."/>
            <person name="Petzold A."/>
            <person name="Susuki M."/>
            <person name="Suzuki K.-i.T."/>
            <person name="Hayashi T."/>
            <person name="Toyoda A."/>
            <person name="Oliveira C."/>
            <person name="Osipova E."/>
            <person name="Leigh N.D."/>
            <person name="Simon A."/>
            <person name="Yun M.H."/>
        </authorList>
    </citation>
    <scope>NUCLEOTIDE SEQUENCE</scope>
    <source>
        <strain evidence="1">20211129_DDA</strain>
        <tissue evidence="1">Liver</tissue>
    </source>
</reference>
<accession>A0AAV7NXD7</accession>